<evidence type="ECO:0000259" key="8">
    <source>
        <dbReference type="PROSITE" id="PS51471"/>
    </source>
</evidence>
<accession>A0A0M5M0G3</accession>
<dbReference type="Pfam" id="PF14226">
    <property type="entry name" value="DIOX_N"/>
    <property type="match status" value="1"/>
</dbReference>
<evidence type="ECO:0000256" key="4">
    <source>
        <dbReference type="ARBA" id="ARBA00023004"/>
    </source>
</evidence>
<feature type="compositionally biased region" description="Low complexity" evidence="7">
    <location>
        <begin position="8"/>
        <end position="20"/>
    </location>
</feature>
<dbReference type="EMBL" id="KR676623">
    <property type="protein sequence ID" value="ALE99283.1"/>
    <property type="molecule type" value="mRNA"/>
</dbReference>
<dbReference type="FunFam" id="2.60.120.330:FF:000003">
    <property type="entry name" value="Gibberellin 20 oxidase 2"/>
    <property type="match status" value="1"/>
</dbReference>
<sequence length="418" mass="47220">MAIKDCISSAHMSSPSPLSSKNDENGNGNTRPHDTSFLFDASRLSYEPNIPVQFIWPEEEKPSLGEEELVVPLVDLQRFLSGESDEVVSQVWEACKKHGFFQVVNHGVDAGLVAEAHRCVETFFTMPLEEKMRAQRKPGESCGYASSFTGRFSSKLPWKETLSFRYSPSPQGKKRAAVVEDYFGGALGDSYRPYGVVYQEYCDAMSHLSLRIMELLGMSLGVGRTHFREFFEGNDSIMRLNYYPPCQKPNLTLGTGPHCDPTSLTILHQDEVGGLQVFVDDDWRYIRPRRDAFVVNIGDTFMALSNGRFQSCLHRAVVNSQTPRKSLAFFLCPEMNKVVNPPSRLVDSNHPRKYPDFTWSSFLNFTQKHYRADMKTLDVFSKWLLEDQHSTTATTATTEPLSSPASHHDCPKRTGESK</sequence>
<feature type="region of interest" description="Disordered" evidence="7">
    <location>
        <begin position="1"/>
        <end position="34"/>
    </location>
</feature>
<feature type="region of interest" description="Disordered" evidence="7">
    <location>
        <begin position="393"/>
        <end position="418"/>
    </location>
</feature>
<dbReference type="SMR" id="A0A0M5M0G3"/>
<dbReference type="GO" id="GO:0046872">
    <property type="term" value="F:metal ion binding"/>
    <property type="evidence" value="ECO:0007669"/>
    <property type="project" value="UniProtKB-KW"/>
</dbReference>
<dbReference type="PRINTS" id="PR00682">
    <property type="entry name" value="IPNSYNTHASE"/>
</dbReference>
<dbReference type="GO" id="GO:0009685">
    <property type="term" value="P:gibberellin metabolic process"/>
    <property type="evidence" value="ECO:0007669"/>
    <property type="project" value="UniProtKB-ARBA"/>
</dbReference>
<dbReference type="InterPro" id="IPR005123">
    <property type="entry name" value="Oxoglu/Fe-dep_dioxygenase_dom"/>
</dbReference>
<dbReference type="PANTHER" id="PTHR47990">
    <property type="entry name" value="2-OXOGLUTARATE (2OG) AND FE(II)-DEPENDENT OXYGENASE SUPERFAMILY PROTEIN-RELATED"/>
    <property type="match status" value="1"/>
</dbReference>
<dbReference type="InterPro" id="IPR027443">
    <property type="entry name" value="IPNS-like_sf"/>
</dbReference>
<evidence type="ECO:0000256" key="3">
    <source>
        <dbReference type="ARBA" id="ARBA00023002"/>
    </source>
</evidence>
<dbReference type="InterPro" id="IPR044861">
    <property type="entry name" value="IPNS-like_FE2OG_OXY"/>
</dbReference>
<comment type="cofactor">
    <cofactor evidence="1">
        <name>L-ascorbate</name>
        <dbReference type="ChEBI" id="CHEBI:38290"/>
    </cofactor>
</comment>
<evidence type="ECO:0000256" key="6">
    <source>
        <dbReference type="RuleBase" id="RU003682"/>
    </source>
</evidence>
<dbReference type="SUPFAM" id="SSF51197">
    <property type="entry name" value="Clavaminate synthase-like"/>
    <property type="match status" value="1"/>
</dbReference>
<keyword evidence="3 6" id="KW-0560">Oxidoreductase</keyword>
<dbReference type="PROSITE" id="PS51471">
    <property type="entry name" value="FE2OG_OXY"/>
    <property type="match status" value="1"/>
</dbReference>
<proteinExistence type="evidence at transcript level"/>
<evidence type="ECO:0000256" key="1">
    <source>
        <dbReference type="ARBA" id="ARBA00001961"/>
    </source>
</evidence>
<evidence type="ECO:0000313" key="9">
    <source>
        <dbReference type="EMBL" id="ALE99283.1"/>
    </source>
</evidence>
<feature type="compositionally biased region" description="Basic and acidic residues" evidence="7">
    <location>
        <begin position="406"/>
        <end position="418"/>
    </location>
</feature>
<evidence type="ECO:0000256" key="7">
    <source>
        <dbReference type="SAM" id="MobiDB-lite"/>
    </source>
</evidence>
<dbReference type="InterPro" id="IPR026992">
    <property type="entry name" value="DIOX_N"/>
</dbReference>
<keyword evidence="2 6" id="KW-0479">Metal-binding</keyword>
<dbReference type="Pfam" id="PF03171">
    <property type="entry name" value="2OG-FeII_Oxy"/>
    <property type="match status" value="1"/>
</dbReference>
<evidence type="ECO:0000256" key="2">
    <source>
        <dbReference type="ARBA" id="ARBA00022723"/>
    </source>
</evidence>
<gene>
    <name evidence="9" type="primary">GA20ox</name>
</gene>
<keyword evidence="4 6" id="KW-0408">Iron</keyword>
<comment type="similarity">
    <text evidence="6">Belongs to the iron/ascorbate-dependent oxidoreductase family.</text>
</comment>
<reference evidence="9" key="1">
    <citation type="submission" date="2015-05" db="EMBL/GenBank/DDBJ databases">
        <title>Cloning and Expression Analysis of GA20-oxidase Gene from sugar apple (Annona squamosa L.).</title>
        <authorList>
            <person name="Liu K."/>
        </authorList>
    </citation>
    <scope>NUCLEOTIDE SEQUENCE</scope>
    <source>
        <tissue evidence="9">Flower bud</tissue>
    </source>
</reference>
<dbReference type="GO" id="GO:0016491">
    <property type="term" value="F:oxidoreductase activity"/>
    <property type="evidence" value="ECO:0007669"/>
    <property type="project" value="UniProtKB-KW"/>
</dbReference>
<name>A0A0M5M0G3_ANNSQ</name>
<organism evidence="9">
    <name type="scientific">Annona squamosa</name>
    <name type="common">Sugar apple</name>
    <dbReference type="NCBI Taxonomy" id="301693"/>
    <lineage>
        <taxon>Eukaryota</taxon>
        <taxon>Viridiplantae</taxon>
        <taxon>Streptophyta</taxon>
        <taxon>Embryophyta</taxon>
        <taxon>Tracheophyta</taxon>
        <taxon>Spermatophyta</taxon>
        <taxon>Magnoliopsida</taxon>
        <taxon>Magnoliidae</taxon>
        <taxon>Magnoliales</taxon>
        <taxon>Annonaceae</taxon>
        <taxon>Annonoideae</taxon>
        <taxon>Annoneae</taxon>
        <taxon>Annona</taxon>
    </lineage>
</organism>
<feature type="domain" description="Fe2OG dioxygenase" evidence="8">
    <location>
        <begin position="233"/>
        <end position="333"/>
    </location>
</feature>
<protein>
    <submittedName>
        <fullName evidence="9">Gibberellin 20 oxidase</fullName>
    </submittedName>
</protein>
<comment type="catalytic activity">
    <reaction evidence="5">
        <text>gibberellin A12 + 2 2-oxoglutarate + 3 O2 + H(+) = gibberellin A9 + 2 succinate + 3 CO2 + 2 H2O</text>
        <dbReference type="Rhea" id="RHEA:60772"/>
        <dbReference type="ChEBI" id="CHEBI:15377"/>
        <dbReference type="ChEBI" id="CHEBI:15378"/>
        <dbReference type="ChEBI" id="CHEBI:15379"/>
        <dbReference type="ChEBI" id="CHEBI:16526"/>
        <dbReference type="ChEBI" id="CHEBI:16810"/>
        <dbReference type="ChEBI" id="CHEBI:30031"/>
        <dbReference type="ChEBI" id="CHEBI:58627"/>
        <dbReference type="ChEBI" id="CHEBI:73255"/>
    </reaction>
    <physiologicalReaction direction="left-to-right" evidence="5">
        <dbReference type="Rhea" id="RHEA:60773"/>
    </physiologicalReaction>
</comment>
<evidence type="ECO:0000256" key="5">
    <source>
        <dbReference type="ARBA" id="ARBA00050508"/>
    </source>
</evidence>
<dbReference type="InterPro" id="IPR050231">
    <property type="entry name" value="Iron_ascorbate_oxido_reductase"/>
</dbReference>
<dbReference type="AlphaFoldDB" id="A0A0M5M0G3"/>
<dbReference type="Gene3D" id="2.60.120.330">
    <property type="entry name" value="B-lactam Antibiotic, Isopenicillin N Synthase, Chain"/>
    <property type="match status" value="1"/>
</dbReference>